<evidence type="ECO:0000313" key="1">
    <source>
        <dbReference type="EMBL" id="RCN58424.1"/>
    </source>
</evidence>
<dbReference type="AlphaFoldDB" id="A0A1C2G3J2"/>
<dbReference type="EMBL" id="PSYR01000001">
    <property type="protein sequence ID" value="RCN58424.1"/>
    <property type="molecule type" value="Genomic_DNA"/>
</dbReference>
<name>A0A1C2G3J2_9GAMM</name>
<dbReference type="STRING" id="163359.A9R16_08695"/>
<sequence>MNTQGLAFDEAPPLMLVLRSFLLAPWFLAASGVMLMVAGPTVWVDRYTPGLLAATHLVTIGFLMLTATTAVFQLVPVVAGVGLPYATVLLPVVRWGLALGAALLAAAFLDNRPLLFALAAIPLTLAATVFTVSAVSALWRLPKQKTMTPMIYAVLMLGVALVFGLIMAGERAAGAPVSAALLDTHPLWALAGGVFVLWAAVAAQVLPMFQGVRPWPTRVSLMLGPLILGLLLAIRAADVWAGGVWGAVLRIALAVVIATAAAHAAHRLRTRTRRRADAMTFFWYMGLAGLTGAAVVGGLMAAHIVTGLKAPLVFGFLAIAGAAVSLIDGMLYKIVPFLIWLHLQRQPGAPHVLMSSAIGERATKRHAIAHAVALGLGLAAIAWPHAFAEAAGAAWMADGLMLGANLVMALVFYQRLSRAGTGIVPHATL</sequence>
<proteinExistence type="predicted"/>
<organism evidence="1 2">
    <name type="scientific">Acidiferrobacter thiooxydans</name>
    <dbReference type="NCBI Taxonomy" id="163359"/>
    <lineage>
        <taxon>Bacteria</taxon>
        <taxon>Pseudomonadati</taxon>
        <taxon>Pseudomonadota</taxon>
        <taxon>Gammaproteobacteria</taxon>
        <taxon>Acidiferrobacterales</taxon>
        <taxon>Acidiferrobacteraceae</taxon>
        <taxon>Acidiferrobacter</taxon>
    </lineage>
</organism>
<comment type="caution">
    <text evidence="1">The sequence shown here is derived from an EMBL/GenBank/DDBJ whole genome shotgun (WGS) entry which is preliminary data.</text>
</comment>
<dbReference type="OrthoDB" id="5295665at2"/>
<gene>
    <name evidence="1" type="ORF">C4900_01095</name>
</gene>
<keyword evidence="2" id="KW-1185">Reference proteome</keyword>
<evidence type="ECO:0000313" key="2">
    <source>
        <dbReference type="Proteomes" id="UP000253250"/>
    </source>
</evidence>
<protein>
    <submittedName>
        <fullName evidence="1">Uncharacterized protein</fullName>
    </submittedName>
</protein>
<accession>A0A1C2G3J2</accession>
<dbReference type="RefSeq" id="WP_065969170.1">
    <property type="nucleotide sequence ID" value="NZ_CP080624.1"/>
</dbReference>
<reference evidence="1 2" key="1">
    <citation type="submission" date="2018-02" db="EMBL/GenBank/DDBJ databases">
        <title>Insights into the biology of acidophilic members of the Acidiferrobacteraceae family derived from comparative genomic analyses.</title>
        <authorList>
            <person name="Issotta F."/>
            <person name="Thyssen C."/>
            <person name="Mena C."/>
            <person name="Moya A."/>
            <person name="Bellenberg S."/>
            <person name="Sproer C."/>
            <person name="Covarrubias P.C."/>
            <person name="Sand W."/>
            <person name="Quatrini R."/>
            <person name="Vera M."/>
        </authorList>
    </citation>
    <scope>NUCLEOTIDE SEQUENCE [LARGE SCALE GENOMIC DNA]</scope>
    <source>
        <strain evidence="2">m-1</strain>
    </source>
</reference>
<dbReference type="Proteomes" id="UP000253250">
    <property type="component" value="Unassembled WGS sequence"/>
</dbReference>